<dbReference type="EMBL" id="ML977599">
    <property type="protein sequence ID" value="KAF1999043.1"/>
    <property type="molecule type" value="Genomic_DNA"/>
</dbReference>
<gene>
    <name evidence="1" type="ORF">P154DRAFT_577429</name>
</gene>
<evidence type="ECO:0000313" key="2">
    <source>
        <dbReference type="Proteomes" id="UP000799779"/>
    </source>
</evidence>
<organism evidence="1 2">
    <name type="scientific">Amniculicola lignicola CBS 123094</name>
    <dbReference type="NCBI Taxonomy" id="1392246"/>
    <lineage>
        <taxon>Eukaryota</taxon>
        <taxon>Fungi</taxon>
        <taxon>Dikarya</taxon>
        <taxon>Ascomycota</taxon>
        <taxon>Pezizomycotina</taxon>
        <taxon>Dothideomycetes</taxon>
        <taxon>Pleosporomycetidae</taxon>
        <taxon>Pleosporales</taxon>
        <taxon>Amniculicolaceae</taxon>
        <taxon>Amniculicola</taxon>
    </lineage>
</organism>
<accession>A0A6A5WAV8</accession>
<dbReference type="AlphaFoldDB" id="A0A6A5WAV8"/>
<sequence>MPSINALQPPASFRRQKGGAVLLQHPDFQQTETVADPRLTKAAFVRTKNMLLLSNPQLLNSRMIWMNRMNRMNRRAPRRPPKATSSDVYPAPPTILEILVLSTPRQSAIVAQVGILPAAMAGHHCVASLFSM</sequence>
<protein>
    <submittedName>
        <fullName evidence="1">Uncharacterized protein</fullName>
    </submittedName>
</protein>
<reference evidence="1" key="1">
    <citation type="journal article" date="2020" name="Stud. Mycol.">
        <title>101 Dothideomycetes genomes: a test case for predicting lifestyles and emergence of pathogens.</title>
        <authorList>
            <person name="Haridas S."/>
            <person name="Albert R."/>
            <person name="Binder M."/>
            <person name="Bloem J."/>
            <person name="Labutti K."/>
            <person name="Salamov A."/>
            <person name="Andreopoulos B."/>
            <person name="Baker S."/>
            <person name="Barry K."/>
            <person name="Bills G."/>
            <person name="Bluhm B."/>
            <person name="Cannon C."/>
            <person name="Castanera R."/>
            <person name="Culley D."/>
            <person name="Daum C."/>
            <person name="Ezra D."/>
            <person name="Gonzalez J."/>
            <person name="Henrissat B."/>
            <person name="Kuo A."/>
            <person name="Liang C."/>
            <person name="Lipzen A."/>
            <person name="Lutzoni F."/>
            <person name="Magnuson J."/>
            <person name="Mondo S."/>
            <person name="Nolan M."/>
            <person name="Ohm R."/>
            <person name="Pangilinan J."/>
            <person name="Park H.-J."/>
            <person name="Ramirez L."/>
            <person name="Alfaro M."/>
            <person name="Sun H."/>
            <person name="Tritt A."/>
            <person name="Yoshinaga Y."/>
            <person name="Zwiers L.-H."/>
            <person name="Turgeon B."/>
            <person name="Goodwin S."/>
            <person name="Spatafora J."/>
            <person name="Crous P."/>
            <person name="Grigoriev I."/>
        </authorList>
    </citation>
    <scope>NUCLEOTIDE SEQUENCE</scope>
    <source>
        <strain evidence="1">CBS 123094</strain>
    </source>
</reference>
<keyword evidence="2" id="KW-1185">Reference proteome</keyword>
<dbReference type="Proteomes" id="UP000799779">
    <property type="component" value="Unassembled WGS sequence"/>
</dbReference>
<name>A0A6A5WAV8_9PLEO</name>
<evidence type="ECO:0000313" key="1">
    <source>
        <dbReference type="EMBL" id="KAF1999043.1"/>
    </source>
</evidence>
<proteinExistence type="predicted"/>